<dbReference type="CDD" id="cd10551">
    <property type="entry name" value="PsrB"/>
    <property type="match status" value="1"/>
</dbReference>
<evidence type="ECO:0000313" key="3">
    <source>
        <dbReference type="Proteomes" id="UP000620550"/>
    </source>
</evidence>
<dbReference type="Gene3D" id="3.30.70.20">
    <property type="match status" value="2"/>
</dbReference>
<dbReference type="PANTHER" id="PTHR42783">
    <property type="entry name" value="GLUTAMATE SYNTHASE [NADPH] SMALL CHAIN"/>
    <property type="match status" value="1"/>
</dbReference>
<dbReference type="InterPro" id="IPR017896">
    <property type="entry name" value="4Fe4S_Fe-S-bd"/>
</dbReference>
<dbReference type="Gene3D" id="3.40.50.740">
    <property type="match status" value="1"/>
</dbReference>
<evidence type="ECO:0000259" key="1">
    <source>
        <dbReference type="PROSITE" id="PS51379"/>
    </source>
</evidence>
<protein>
    <submittedName>
        <fullName evidence="2">Quinol:cytochrome C oxidoreductase</fullName>
    </submittedName>
</protein>
<organism evidence="2 3">
    <name type="scientific">Sphingobacterium griseoflavum</name>
    <dbReference type="NCBI Taxonomy" id="1474952"/>
    <lineage>
        <taxon>Bacteria</taxon>
        <taxon>Pseudomonadati</taxon>
        <taxon>Bacteroidota</taxon>
        <taxon>Sphingobacteriia</taxon>
        <taxon>Sphingobacteriales</taxon>
        <taxon>Sphingobacteriaceae</taxon>
        <taxon>Sphingobacterium</taxon>
    </lineage>
</organism>
<proteinExistence type="predicted"/>
<dbReference type="Gene3D" id="3.30.2070.10">
    <property type="entry name" value="Formate dehydrogenase/DMSO reductase"/>
    <property type="match status" value="1"/>
</dbReference>
<dbReference type="InterPro" id="IPR030948">
    <property type="entry name" value="TAT_var_transloc_signal_dom"/>
</dbReference>
<dbReference type="InterPro" id="IPR009010">
    <property type="entry name" value="Asp_de-COase-like_dom_sf"/>
</dbReference>
<keyword evidence="3" id="KW-1185">Reference proteome</keyword>
<dbReference type="Proteomes" id="UP000620550">
    <property type="component" value="Unassembled WGS sequence"/>
</dbReference>
<feature type="domain" description="4Fe-4S ferredoxin-type" evidence="1">
    <location>
        <begin position="750"/>
        <end position="780"/>
    </location>
</feature>
<dbReference type="PANTHER" id="PTHR42783:SF3">
    <property type="entry name" value="GLUTAMATE SYNTHASE [NADPH] SMALL CHAIN-RELATED"/>
    <property type="match status" value="1"/>
</dbReference>
<reference evidence="3" key="1">
    <citation type="journal article" date="2019" name="Int. J. Syst. Evol. Microbiol.">
        <title>The Global Catalogue of Microorganisms (GCM) 10K type strain sequencing project: providing services to taxonomists for standard genome sequencing and annotation.</title>
        <authorList>
            <consortium name="The Broad Institute Genomics Platform"/>
            <consortium name="The Broad Institute Genome Sequencing Center for Infectious Disease"/>
            <person name="Wu L."/>
            <person name="Ma J."/>
        </authorList>
    </citation>
    <scope>NUCLEOTIDE SEQUENCE [LARGE SCALE GENOMIC DNA]</scope>
    <source>
        <strain evidence="3">CGMCC 1.12966</strain>
    </source>
</reference>
<dbReference type="SUPFAM" id="SSF54862">
    <property type="entry name" value="4Fe-4S ferredoxins"/>
    <property type="match status" value="1"/>
</dbReference>
<dbReference type="SUPFAM" id="SSF50692">
    <property type="entry name" value="ADC-like"/>
    <property type="match status" value="1"/>
</dbReference>
<dbReference type="EMBL" id="BNAF01000002">
    <property type="protein sequence ID" value="GHE23773.1"/>
    <property type="molecule type" value="Genomic_DNA"/>
</dbReference>
<comment type="caution">
    <text evidence="2">The sequence shown here is derived from an EMBL/GenBank/DDBJ whole genome shotgun (WGS) entry which is preliminary data.</text>
</comment>
<sequence length="1004" mass="110221">MDSNKKYWKGLEELQQTPAFVNNSKGEFAEPIPVEDVLNEAGLSTKTPRRDFLKALGFGLGAVTLAACNRTPVHKAVPYVIKPEEITPGIPNFYASSFNGQSVLIRTREGRPILVEANPNAVGLVQGTESGTVSSVLDLYDMTNKLQNPQIGGKDVDWSKLDTTVKQALVKANNANKQIALVSRTINSPSTLQAIAKFKESFPTTNLIQFDPISYSGIRKANEQSFGRAVVPAYNFENALVVLSVGADFLGTWLDGEEHTQDYIKNRNYKSLEGGKMSRHIQFEAGMSMTGTNADVRIAVKPSEEGAVLISLYNEVTGSSLPGALTGNPRAATAVKLAAQELLKNKGQAVVVAGANNVDIQLLTNAINAAIGAYGSVIDLDNFSKKYQGSEESFGTFLADASAGRVGAVMFLNSNPLYDYANAQVVKDALAKIDFTLSFADRADETASELDAIAPTSNYLESWGDESSREGYYTIVQPTINPVFNTRQAEQSLLVWSGNIINIFDFVKNVWETQILAGGTKKWKDVLQTGFEYKGKLGAKAYAFTGNVQGAASNIQAYAQSLAGEGFELALYESPAIRDGRFANNAFLQELPDPVSKVTWDNYVALNPKDMEALGLGENSVVAVEGNNYSVELPVLAQPGQALGTASIAVGYGRTKVGKAGNNVGANAYPFATVKNGAIQTTAKVKLSKVSRTYELAQTQTHHTIEGRNIIRETTFAKYLKNPASESGRFADSHKSYDLWNKFESPGHKWVMAVDLNACTGCGACIVACNIENNIPVVGRDEVRRRREMHWLRIDRYYTIEEDGVDYTKEDDIAKLNDFQNVKVVHQPMMCQHCDHAPCETVCPVLATVHSSEGLNHMAYNRCFGTRYCANNCPYKVRRFNWFNYWNDSRFDNYLNNEFTQLVLNPDVTTRSRGVMEKCSMCIQRIQAGKLQAKIESRPLKDGEIKLACAAVCSANALIFGDANDPNSEVSKALRSERIYYVLEEINVQPNIGYMTKVRNTFEA</sequence>
<dbReference type="Pfam" id="PF12838">
    <property type="entry name" value="Fer4_7"/>
    <property type="match status" value="1"/>
</dbReference>
<dbReference type="PROSITE" id="PS51379">
    <property type="entry name" value="4FE4S_FER_2"/>
    <property type="match status" value="1"/>
</dbReference>
<accession>A0ABQ3HWM0</accession>
<dbReference type="NCBIfam" id="TIGR04519">
    <property type="entry name" value="MoCo_extend_TAT"/>
    <property type="match status" value="1"/>
</dbReference>
<dbReference type="SUPFAM" id="SSF53706">
    <property type="entry name" value="Formate dehydrogenase/DMSO reductase, domains 1-3"/>
    <property type="match status" value="1"/>
</dbReference>
<evidence type="ECO:0000313" key="2">
    <source>
        <dbReference type="EMBL" id="GHE23773.1"/>
    </source>
</evidence>
<dbReference type="CDD" id="cd02784">
    <property type="entry name" value="MopB_CT_PHLH"/>
    <property type="match status" value="1"/>
</dbReference>
<dbReference type="Gene3D" id="3.40.228.10">
    <property type="entry name" value="Dimethylsulfoxide Reductase, domain 2"/>
    <property type="match status" value="1"/>
</dbReference>
<gene>
    <name evidence="2" type="primary">actB</name>
    <name evidence="2" type="ORF">GCM10017764_07410</name>
</gene>
<dbReference type="Gene3D" id="2.40.40.20">
    <property type="match status" value="1"/>
</dbReference>
<name>A0ABQ3HWM0_9SPHI</name>
<dbReference type="RefSeq" id="WP_189625268.1">
    <property type="nucleotide sequence ID" value="NZ_BNAF01000002.1"/>
</dbReference>